<feature type="domain" description="TauD/TfdA-like" evidence="9">
    <location>
        <begin position="154"/>
        <end position="399"/>
    </location>
</feature>
<gene>
    <name evidence="11" type="ORF">PLOB_00020450</name>
</gene>
<evidence type="ECO:0000259" key="10">
    <source>
        <dbReference type="Pfam" id="PF06155"/>
    </source>
</evidence>
<comment type="similarity">
    <text evidence="3">Belongs to the gamma-BBH/TMLD family.</text>
</comment>
<reference evidence="11 12" key="1">
    <citation type="submission" date="2022-05" db="EMBL/GenBank/DDBJ databases">
        <authorList>
            <consortium name="Genoscope - CEA"/>
            <person name="William W."/>
        </authorList>
    </citation>
    <scope>NUCLEOTIDE SEQUENCE [LARGE SCALE GENOMIC DNA]</scope>
</reference>
<comment type="pathway">
    <text evidence="2">Amine and polyamine biosynthesis; carnitine biosynthesis.</text>
</comment>
<dbReference type="PANTHER" id="PTHR10696">
    <property type="entry name" value="GAMMA-BUTYROBETAINE HYDROXYLASE-RELATED"/>
    <property type="match status" value="1"/>
</dbReference>
<evidence type="ECO:0000313" key="11">
    <source>
        <dbReference type="EMBL" id="CAH3111538.1"/>
    </source>
</evidence>
<keyword evidence="12" id="KW-1185">Reference proteome</keyword>
<organism evidence="11 12">
    <name type="scientific">Porites lobata</name>
    <dbReference type="NCBI Taxonomy" id="104759"/>
    <lineage>
        <taxon>Eukaryota</taxon>
        <taxon>Metazoa</taxon>
        <taxon>Cnidaria</taxon>
        <taxon>Anthozoa</taxon>
        <taxon>Hexacorallia</taxon>
        <taxon>Scleractinia</taxon>
        <taxon>Fungiina</taxon>
        <taxon>Poritidae</taxon>
        <taxon>Porites</taxon>
    </lineage>
</organism>
<evidence type="ECO:0000256" key="1">
    <source>
        <dbReference type="ARBA" id="ARBA00001954"/>
    </source>
</evidence>
<sequence length="446" mass="50936">MISMWRTGLAYLRLSNTLTGVQHRGLGTASFLLNKLLMKSVEHSPEQKMVSITWQNGTSNRYPYIYLRDNCQCTECFFEESSQRLLDIVKDVDVNVKPNKVEISDDQTKLSIIWPDGHISLLDAEWLFQKRLSEETESETKSCEGVTTRKVTLWGSEFKDHVPHMKFEDILNDEEVQFNWLNSLYRYGIALVTDTPVQEGQLEKLGNLVGYLRMTAYGKTILVSTRLKANSVAYTSHTLPLHSDLPYYECKPGIQLLFCWEQIPTKGGANTLVDSFHVAQQLKKEDPHAYNLLTKTHVLFRHSGADILGEYDFEGARPLLEVDHHGRLLRCNHNEGTRQCFLGVPANKTQEMYEAYYSLTKRLKDPKNMFVHKLSPGEIVVFDNDRVLHGRTGYTLTENVGRCLESAYIDWDVARSKLNVLGKKLNKGPVARMDSTLSVTHPWTAA</sequence>
<dbReference type="InterPro" id="IPR010376">
    <property type="entry name" value="GBBH-like_N"/>
</dbReference>
<dbReference type="InterPro" id="IPR050411">
    <property type="entry name" value="AlphaKG_dependent_hydroxylases"/>
</dbReference>
<comment type="cofactor">
    <cofactor evidence="1">
        <name>Fe(2+)</name>
        <dbReference type="ChEBI" id="CHEBI:29033"/>
    </cofactor>
</comment>
<evidence type="ECO:0000256" key="3">
    <source>
        <dbReference type="ARBA" id="ARBA00008654"/>
    </source>
</evidence>
<proteinExistence type="inferred from homology"/>
<evidence type="ECO:0000256" key="4">
    <source>
        <dbReference type="ARBA" id="ARBA00022723"/>
    </source>
</evidence>
<keyword evidence="7" id="KW-0560">Oxidoreductase</keyword>
<keyword evidence="6" id="KW-0223">Dioxygenase</keyword>
<dbReference type="InterPro" id="IPR003819">
    <property type="entry name" value="TauD/TfdA-like"/>
</dbReference>
<dbReference type="Gene3D" id="3.60.130.10">
    <property type="entry name" value="Clavaminate synthase-like"/>
    <property type="match status" value="1"/>
</dbReference>
<protein>
    <recommendedName>
        <fullName evidence="13">Gamma-butyrobetaine dioxygenase</fullName>
    </recommendedName>
</protein>
<dbReference type="PANTHER" id="PTHR10696:SF33">
    <property type="entry name" value="GAMMA-BUTYROBETAINE DIOXYGENASE"/>
    <property type="match status" value="1"/>
</dbReference>
<dbReference type="InterPro" id="IPR038492">
    <property type="entry name" value="GBBH-like_N_sf"/>
</dbReference>
<evidence type="ECO:0000256" key="2">
    <source>
        <dbReference type="ARBA" id="ARBA00005022"/>
    </source>
</evidence>
<dbReference type="EMBL" id="CALNXK010000024">
    <property type="protein sequence ID" value="CAH3111538.1"/>
    <property type="molecule type" value="Genomic_DNA"/>
</dbReference>
<evidence type="ECO:0000256" key="8">
    <source>
        <dbReference type="ARBA" id="ARBA00023004"/>
    </source>
</evidence>
<accession>A0ABN8NLD8</accession>
<evidence type="ECO:0000256" key="5">
    <source>
        <dbReference type="ARBA" id="ARBA00022873"/>
    </source>
</evidence>
<dbReference type="Pfam" id="PF06155">
    <property type="entry name" value="GBBH-like_N"/>
    <property type="match status" value="1"/>
</dbReference>
<name>A0ABN8NLD8_9CNID</name>
<dbReference type="SUPFAM" id="SSF51197">
    <property type="entry name" value="Clavaminate synthase-like"/>
    <property type="match status" value="1"/>
</dbReference>
<keyword evidence="8" id="KW-0408">Iron</keyword>
<dbReference type="InterPro" id="IPR042098">
    <property type="entry name" value="TauD-like_sf"/>
</dbReference>
<keyword evidence="4" id="KW-0479">Metal-binding</keyword>
<evidence type="ECO:0000313" key="12">
    <source>
        <dbReference type="Proteomes" id="UP001159405"/>
    </source>
</evidence>
<dbReference type="CDD" id="cd00250">
    <property type="entry name" value="CAS_like"/>
    <property type="match status" value="1"/>
</dbReference>
<dbReference type="Proteomes" id="UP001159405">
    <property type="component" value="Unassembled WGS sequence"/>
</dbReference>
<keyword evidence="5" id="KW-0124">Carnitine biosynthesis</keyword>
<feature type="domain" description="Gamma-butyrobetaine hydroxylase-like N-terminal" evidence="10">
    <location>
        <begin position="44"/>
        <end position="127"/>
    </location>
</feature>
<evidence type="ECO:0000256" key="6">
    <source>
        <dbReference type="ARBA" id="ARBA00022964"/>
    </source>
</evidence>
<comment type="caution">
    <text evidence="11">The sequence shown here is derived from an EMBL/GenBank/DDBJ whole genome shotgun (WGS) entry which is preliminary data.</text>
</comment>
<evidence type="ECO:0008006" key="13">
    <source>
        <dbReference type="Google" id="ProtNLM"/>
    </source>
</evidence>
<dbReference type="Pfam" id="PF02668">
    <property type="entry name" value="TauD"/>
    <property type="match status" value="1"/>
</dbReference>
<evidence type="ECO:0000259" key="9">
    <source>
        <dbReference type="Pfam" id="PF02668"/>
    </source>
</evidence>
<dbReference type="Gene3D" id="3.30.2020.30">
    <property type="match status" value="1"/>
</dbReference>
<evidence type="ECO:0000256" key="7">
    <source>
        <dbReference type="ARBA" id="ARBA00023002"/>
    </source>
</evidence>